<protein>
    <submittedName>
        <fullName evidence="2">Uncharacterized protein</fullName>
    </submittedName>
</protein>
<feature type="region of interest" description="Disordered" evidence="1">
    <location>
        <begin position="1"/>
        <end position="52"/>
    </location>
</feature>
<accession>A0A0F7SKN2</accession>
<sequence length="150" mass="16951">MTSNPYTPLPSTDESAESSLPLYSKDSRLEGTVPQDVPVSNPTSYPPTALNPTPSGRRFRAFKVVWPSSDWKHTVMCTWGLTKEETIESLRLALPDVLSRRSVERMVFQIPVGEDWADVSESDWNDLIAGQTFEEIRLSSYFARYVSPSY</sequence>
<evidence type="ECO:0000256" key="1">
    <source>
        <dbReference type="SAM" id="MobiDB-lite"/>
    </source>
</evidence>
<proteinExistence type="predicted"/>
<organism evidence="2">
    <name type="scientific">Phaffia rhodozyma</name>
    <name type="common">Yeast</name>
    <name type="synonym">Xanthophyllomyces dendrorhous</name>
    <dbReference type="NCBI Taxonomy" id="264483"/>
    <lineage>
        <taxon>Eukaryota</taxon>
        <taxon>Fungi</taxon>
        <taxon>Dikarya</taxon>
        <taxon>Basidiomycota</taxon>
        <taxon>Agaricomycotina</taxon>
        <taxon>Tremellomycetes</taxon>
        <taxon>Cystofilobasidiales</taxon>
        <taxon>Mrakiaceae</taxon>
        <taxon>Phaffia</taxon>
    </lineage>
</organism>
<dbReference type="EMBL" id="LN483326">
    <property type="protein sequence ID" value="CDZ98203.1"/>
    <property type="molecule type" value="Genomic_DNA"/>
</dbReference>
<name>A0A0F7SKN2_PHARH</name>
<feature type="compositionally biased region" description="Polar residues" evidence="1">
    <location>
        <begin position="1"/>
        <end position="13"/>
    </location>
</feature>
<dbReference type="AlphaFoldDB" id="A0A0F7SKN2"/>
<evidence type="ECO:0000313" key="2">
    <source>
        <dbReference type="EMBL" id="CDZ98203.1"/>
    </source>
</evidence>
<reference evidence="2" key="1">
    <citation type="submission" date="2014-08" db="EMBL/GenBank/DDBJ databases">
        <authorList>
            <person name="Sharma Rahul"/>
            <person name="Thines Marco"/>
        </authorList>
    </citation>
    <scope>NUCLEOTIDE SEQUENCE</scope>
</reference>